<protein>
    <submittedName>
        <fullName evidence="1">Uncharacterized protein</fullName>
    </submittedName>
</protein>
<dbReference type="Proteomes" id="UP000709295">
    <property type="component" value="Unassembled WGS sequence"/>
</dbReference>
<evidence type="ECO:0000313" key="1">
    <source>
        <dbReference type="EMBL" id="KAG6964881.1"/>
    </source>
</evidence>
<keyword evidence="2" id="KW-1185">Reference proteome</keyword>
<gene>
    <name evidence="1" type="ORF">JG688_00007486</name>
</gene>
<comment type="caution">
    <text evidence="1">The sequence shown here is derived from an EMBL/GenBank/DDBJ whole genome shotgun (WGS) entry which is preliminary data.</text>
</comment>
<accession>A0A8J5M5N1</accession>
<dbReference type="EMBL" id="JAENGY010000360">
    <property type="protein sequence ID" value="KAG6964881.1"/>
    <property type="molecule type" value="Genomic_DNA"/>
</dbReference>
<sequence length="223" mass="24723">MAATPDCEVCVYMDNIRPSCGFMSFRAGLSRVGVDALKAACEHRSGPTSVLGLQLRDQFINLLWESCLDSRKTEVPVVATAVETRRAKVVYSATGRRQVERANPKKQKTDIPPIDVNLTVEDIQVIQLPQDEEKTASKATVTELFEEVKRLQAENRKFSEANSNSLRVNSSSCTSRLNLSRLCSDFSLSRTLVVVFCALCTTDNDPPSSRHFSPSRLEAVHAE</sequence>
<dbReference type="AlphaFoldDB" id="A0A8J5M5N1"/>
<evidence type="ECO:0000313" key="2">
    <source>
        <dbReference type="Proteomes" id="UP000709295"/>
    </source>
</evidence>
<proteinExistence type="predicted"/>
<reference evidence="1" key="1">
    <citation type="submission" date="2021-01" db="EMBL/GenBank/DDBJ databases">
        <title>Phytophthora aleatoria, a newly-described species from Pinus radiata is distinct from Phytophthora cactorum isolates based on comparative genomics.</title>
        <authorList>
            <person name="Mcdougal R."/>
            <person name="Panda P."/>
            <person name="Williams N."/>
            <person name="Studholme D.J."/>
        </authorList>
    </citation>
    <scope>NUCLEOTIDE SEQUENCE</scope>
    <source>
        <strain evidence="1">NZFS 4037</strain>
    </source>
</reference>
<organism evidence="1 2">
    <name type="scientific">Phytophthora aleatoria</name>
    <dbReference type="NCBI Taxonomy" id="2496075"/>
    <lineage>
        <taxon>Eukaryota</taxon>
        <taxon>Sar</taxon>
        <taxon>Stramenopiles</taxon>
        <taxon>Oomycota</taxon>
        <taxon>Peronosporomycetes</taxon>
        <taxon>Peronosporales</taxon>
        <taxon>Peronosporaceae</taxon>
        <taxon>Phytophthora</taxon>
    </lineage>
</organism>
<name>A0A8J5M5N1_9STRA</name>